<proteinExistence type="predicted"/>
<sequence length="240" mass="26320">MGNKSTKSSPVSAPIVPKSSSSQSEQPSPIQKPPSALQRVLAPFRRKQSKTAIKATPTTESEKPQSPSTSSSATASKTTSKDKVAPVAQEENISVSETASISEANNSSTTAPTSTYIEEDETKYNAIAEFKPGKSRKNVVQIKAQKPVPGLWQGTTNEINISCNRNLTRKVITHFAVEALLRDHVFSKAAPKRFKQPIIKKKKHTIVEKSLEVVLVGHPHPPKEKVHQTIQLKRFVSFYL</sequence>
<keyword evidence="2" id="KW-1185">Reference proteome</keyword>
<name>A0A914ZAK9_9BILA</name>
<organism evidence="2 3">
    <name type="scientific">Panagrolaimus superbus</name>
    <dbReference type="NCBI Taxonomy" id="310955"/>
    <lineage>
        <taxon>Eukaryota</taxon>
        <taxon>Metazoa</taxon>
        <taxon>Ecdysozoa</taxon>
        <taxon>Nematoda</taxon>
        <taxon>Chromadorea</taxon>
        <taxon>Rhabditida</taxon>
        <taxon>Tylenchina</taxon>
        <taxon>Panagrolaimomorpha</taxon>
        <taxon>Panagrolaimoidea</taxon>
        <taxon>Panagrolaimidae</taxon>
        <taxon>Panagrolaimus</taxon>
    </lineage>
</organism>
<evidence type="ECO:0000256" key="1">
    <source>
        <dbReference type="SAM" id="MobiDB-lite"/>
    </source>
</evidence>
<reference evidence="3" key="1">
    <citation type="submission" date="2022-11" db="UniProtKB">
        <authorList>
            <consortium name="WormBaseParasite"/>
        </authorList>
    </citation>
    <scope>IDENTIFICATION</scope>
</reference>
<dbReference type="Proteomes" id="UP000887577">
    <property type="component" value="Unplaced"/>
</dbReference>
<accession>A0A914ZAK9</accession>
<feature type="region of interest" description="Disordered" evidence="1">
    <location>
        <begin position="1"/>
        <end position="117"/>
    </location>
</feature>
<feature type="compositionally biased region" description="Low complexity" evidence="1">
    <location>
        <begin position="102"/>
        <end position="115"/>
    </location>
</feature>
<evidence type="ECO:0000313" key="2">
    <source>
        <dbReference type="Proteomes" id="UP000887577"/>
    </source>
</evidence>
<dbReference type="WBParaSite" id="PSU_v2.g9358.t1">
    <property type="protein sequence ID" value="PSU_v2.g9358.t1"/>
    <property type="gene ID" value="PSU_v2.g9358"/>
</dbReference>
<dbReference type="AlphaFoldDB" id="A0A914ZAK9"/>
<feature type="compositionally biased region" description="Low complexity" evidence="1">
    <location>
        <begin position="56"/>
        <end position="78"/>
    </location>
</feature>
<feature type="compositionally biased region" description="Polar residues" evidence="1">
    <location>
        <begin position="91"/>
        <end position="101"/>
    </location>
</feature>
<evidence type="ECO:0000313" key="3">
    <source>
        <dbReference type="WBParaSite" id="PSU_v2.g9358.t1"/>
    </source>
</evidence>
<feature type="compositionally biased region" description="Low complexity" evidence="1">
    <location>
        <begin position="7"/>
        <end position="35"/>
    </location>
</feature>
<protein>
    <submittedName>
        <fullName evidence="3">Uncharacterized protein</fullName>
    </submittedName>
</protein>